<evidence type="ECO:0000256" key="1">
    <source>
        <dbReference type="HAMAP-Rule" id="MF_00771"/>
    </source>
</evidence>
<comment type="similarity">
    <text evidence="1">Belongs to the UPF0310 family.</text>
</comment>
<gene>
    <name evidence="3" type="ORF">HNP55_000276</name>
</gene>
<dbReference type="HAMAP" id="MF_00771">
    <property type="entry name" value="UPF0310"/>
    <property type="match status" value="1"/>
</dbReference>
<evidence type="ECO:0000259" key="2">
    <source>
        <dbReference type="Pfam" id="PF01878"/>
    </source>
</evidence>
<comment type="caution">
    <text evidence="3">The sequence shown here is derived from an EMBL/GenBank/DDBJ whole genome shotgun (WGS) entry which is preliminary data.</text>
</comment>
<dbReference type="Gene3D" id="3.10.590.10">
    <property type="entry name" value="ph1033 like domains"/>
    <property type="match status" value="1"/>
</dbReference>
<organism evidence="3 4">
    <name type="scientific">Roseateles oligotrophus</name>
    <dbReference type="NCBI Taxonomy" id="1769250"/>
    <lineage>
        <taxon>Bacteria</taxon>
        <taxon>Pseudomonadati</taxon>
        <taxon>Pseudomonadota</taxon>
        <taxon>Betaproteobacteria</taxon>
        <taxon>Burkholderiales</taxon>
        <taxon>Sphaerotilaceae</taxon>
        <taxon>Roseateles</taxon>
    </lineage>
</organism>
<evidence type="ECO:0000313" key="4">
    <source>
        <dbReference type="Proteomes" id="UP000562027"/>
    </source>
</evidence>
<dbReference type="AlphaFoldDB" id="A0A840L1T8"/>
<keyword evidence="4" id="KW-1185">Reference proteome</keyword>
<proteinExistence type="inferred from homology"/>
<dbReference type="InterPro" id="IPR002740">
    <property type="entry name" value="EVE_domain"/>
</dbReference>
<dbReference type="EMBL" id="JACHLP010000001">
    <property type="protein sequence ID" value="MBB4841781.1"/>
    <property type="molecule type" value="Genomic_DNA"/>
</dbReference>
<dbReference type="RefSeq" id="WP_184295399.1">
    <property type="nucleotide sequence ID" value="NZ_JACHLP010000001.1"/>
</dbReference>
<reference evidence="3 4" key="1">
    <citation type="submission" date="2020-08" db="EMBL/GenBank/DDBJ databases">
        <title>Functional genomics of gut bacteria from endangered species of beetles.</title>
        <authorList>
            <person name="Carlos-Shanley C."/>
        </authorList>
    </citation>
    <scope>NUCLEOTIDE SEQUENCE [LARGE SCALE GENOMIC DNA]</scope>
    <source>
        <strain evidence="3 4">S00239</strain>
    </source>
</reference>
<dbReference type="Proteomes" id="UP000562027">
    <property type="component" value="Unassembled WGS sequence"/>
</dbReference>
<accession>A0A840L1T8</accession>
<dbReference type="InterPro" id="IPR015947">
    <property type="entry name" value="PUA-like_sf"/>
</dbReference>
<dbReference type="SUPFAM" id="SSF88697">
    <property type="entry name" value="PUA domain-like"/>
    <property type="match status" value="1"/>
</dbReference>
<sequence length="159" mass="17344">MPHSPSNWLAVASAEHVRLGRAQGFMQVCHGKAAPLRRLRPGDRVAYYSPSTRMGSKDGLQALTALGVVRETAPYAFDMGGGFVPYRRDVAWWSAHETPIAPLLPALDFTAGRKNWGYALRFGLLQISARDMDLIAAAMSVARVRDPVLEHPGHGLQPA</sequence>
<evidence type="ECO:0000313" key="3">
    <source>
        <dbReference type="EMBL" id="MBB4841781.1"/>
    </source>
</evidence>
<dbReference type="NCBIfam" id="NF002616">
    <property type="entry name" value="PRK02268.1-2"/>
    <property type="match status" value="1"/>
</dbReference>
<dbReference type="CDD" id="cd21132">
    <property type="entry name" value="EVE-like"/>
    <property type="match status" value="1"/>
</dbReference>
<dbReference type="InterPro" id="IPR022996">
    <property type="entry name" value="UPF0310"/>
</dbReference>
<feature type="domain" description="EVE" evidence="2">
    <location>
        <begin position="7"/>
        <end position="137"/>
    </location>
</feature>
<name>A0A840L1T8_9BURK</name>
<dbReference type="Pfam" id="PF01878">
    <property type="entry name" value="EVE"/>
    <property type="match status" value="1"/>
</dbReference>
<protein>
    <recommendedName>
        <fullName evidence="1">UPF0310 protein HNP55_000276</fullName>
    </recommendedName>
</protein>